<evidence type="ECO:0000313" key="1">
    <source>
        <dbReference type="EMBL" id="VDN15255.1"/>
    </source>
</evidence>
<dbReference type="Proteomes" id="UP000281553">
    <property type="component" value="Unassembled WGS sequence"/>
</dbReference>
<accession>A0A3P7LEA9</accession>
<name>A0A3P7LEA9_DIBLA</name>
<proteinExistence type="predicted"/>
<dbReference type="AlphaFoldDB" id="A0A3P7LEA9"/>
<dbReference type="EMBL" id="UYRU01061899">
    <property type="protein sequence ID" value="VDN15255.1"/>
    <property type="molecule type" value="Genomic_DNA"/>
</dbReference>
<protein>
    <submittedName>
        <fullName evidence="1">Uncharacterized protein</fullName>
    </submittedName>
</protein>
<organism evidence="1 2">
    <name type="scientific">Dibothriocephalus latus</name>
    <name type="common">Fish tapeworm</name>
    <name type="synonym">Diphyllobothrium latum</name>
    <dbReference type="NCBI Taxonomy" id="60516"/>
    <lineage>
        <taxon>Eukaryota</taxon>
        <taxon>Metazoa</taxon>
        <taxon>Spiralia</taxon>
        <taxon>Lophotrochozoa</taxon>
        <taxon>Platyhelminthes</taxon>
        <taxon>Cestoda</taxon>
        <taxon>Eucestoda</taxon>
        <taxon>Diphyllobothriidea</taxon>
        <taxon>Diphyllobothriidae</taxon>
        <taxon>Dibothriocephalus</taxon>
    </lineage>
</organism>
<evidence type="ECO:0000313" key="2">
    <source>
        <dbReference type="Proteomes" id="UP000281553"/>
    </source>
</evidence>
<sequence>MDTIEELDEEDLGSPRSIKVTLGTTSAYKEESPKLSDDSLELTEICEKIGVTGGATNSDSGLAINNLSLCSIEKPQKTNSEHPESGAVQNDYTIIVSLGSCRLLVQEFCLSLLPKTSSY</sequence>
<keyword evidence="2" id="KW-1185">Reference proteome</keyword>
<reference evidence="1 2" key="1">
    <citation type="submission" date="2018-11" db="EMBL/GenBank/DDBJ databases">
        <authorList>
            <consortium name="Pathogen Informatics"/>
        </authorList>
    </citation>
    <scope>NUCLEOTIDE SEQUENCE [LARGE SCALE GENOMIC DNA]</scope>
</reference>
<gene>
    <name evidence="1" type="ORF">DILT_LOCUS11086</name>
</gene>